<proteinExistence type="inferred from homology"/>
<dbReference type="Gene3D" id="1.10.260.40">
    <property type="entry name" value="lambda repressor-like DNA-binding domains"/>
    <property type="match status" value="1"/>
</dbReference>
<keyword evidence="3" id="KW-0677">Repeat</keyword>
<evidence type="ECO:0000313" key="9">
    <source>
        <dbReference type="Proteomes" id="UP000214688"/>
    </source>
</evidence>
<dbReference type="Gene3D" id="1.25.40.10">
    <property type="entry name" value="Tetratricopeptide repeat domain"/>
    <property type="match status" value="3"/>
</dbReference>
<comment type="similarity">
    <text evidence="5">Belongs to the Rap family.</text>
</comment>
<evidence type="ECO:0000256" key="4">
    <source>
        <dbReference type="ARBA" id="ARBA00022803"/>
    </source>
</evidence>
<accession>A0A223CZL2</accession>
<dbReference type="CDD" id="cd00093">
    <property type="entry name" value="HTH_XRE"/>
    <property type="match status" value="1"/>
</dbReference>
<keyword evidence="2" id="KW-0963">Cytoplasm</keyword>
<feature type="domain" description="HTH cro/C1-type" evidence="7">
    <location>
        <begin position="20"/>
        <end position="73"/>
    </location>
</feature>
<dbReference type="InterPro" id="IPR051476">
    <property type="entry name" value="Bac_ResReg_Asp_Phosphatase"/>
</dbReference>
<dbReference type="InterPro" id="IPR001387">
    <property type="entry name" value="Cro/C1-type_HTH"/>
</dbReference>
<dbReference type="Pfam" id="PF01381">
    <property type="entry name" value="HTH_3"/>
    <property type="match status" value="1"/>
</dbReference>
<dbReference type="InterPro" id="IPR011990">
    <property type="entry name" value="TPR-like_helical_dom_sf"/>
</dbReference>
<dbReference type="GO" id="GO:0005737">
    <property type="term" value="C:cytoplasm"/>
    <property type="evidence" value="ECO:0007669"/>
    <property type="project" value="UniProtKB-SubCell"/>
</dbReference>
<dbReference type="PROSITE" id="PS50943">
    <property type="entry name" value="HTH_CROC1"/>
    <property type="match status" value="1"/>
</dbReference>
<evidence type="ECO:0000256" key="2">
    <source>
        <dbReference type="ARBA" id="ARBA00022490"/>
    </source>
</evidence>
<dbReference type="PANTHER" id="PTHR46630">
    <property type="entry name" value="TETRATRICOPEPTIDE REPEAT PROTEIN 29"/>
    <property type="match status" value="1"/>
</dbReference>
<dbReference type="KEGG" id="tab:CIG75_05910"/>
<dbReference type="GO" id="GO:0003677">
    <property type="term" value="F:DNA binding"/>
    <property type="evidence" value="ECO:0007669"/>
    <property type="project" value="InterPro"/>
</dbReference>
<evidence type="ECO:0000259" key="7">
    <source>
        <dbReference type="PROSITE" id="PS50943"/>
    </source>
</evidence>
<dbReference type="EMBL" id="CP022657">
    <property type="protein sequence ID" value="ASS74573.1"/>
    <property type="molecule type" value="Genomic_DNA"/>
</dbReference>
<dbReference type="PROSITE" id="PS50005">
    <property type="entry name" value="TPR"/>
    <property type="match status" value="1"/>
</dbReference>
<dbReference type="SUPFAM" id="SSF47413">
    <property type="entry name" value="lambda repressor-like DNA-binding domains"/>
    <property type="match status" value="1"/>
</dbReference>
<gene>
    <name evidence="8" type="ORF">CIG75_05910</name>
</gene>
<dbReference type="AlphaFoldDB" id="A0A223CZL2"/>
<dbReference type="InterPro" id="IPR010982">
    <property type="entry name" value="Lambda_DNA-bd_dom_sf"/>
</dbReference>
<keyword evidence="9" id="KW-1185">Reference proteome</keyword>
<feature type="repeat" description="TPR" evidence="6">
    <location>
        <begin position="202"/>
        <end position="235"/>
    </location>
</feature>
<keyword evidence="4 6" id="KW-0802">TPR repeat</keyword>
<dbReference type="Pfam" id="PF13424">
    <property type="entry name" value="TPR_12"/>
    <property type="match status" value="1"/>
</dbReference>
<evidence type="ECO:0000256" key="5">
    <source>
        <dbReference type="ARBA" id="ARBA00038253"/>
    </source>
</evidence>
<organism evidence="8 9">
    <name type="scientific">Tumebacillus algifaecis</name>
    <dbReference type="NCBI Taxonomy" id="1214604"/>
    <lineage>
        <taxon>Bacteria</taxon>
        <taxon>Bacillati</taxon>
        <taxon>Bacillota</taxon>
        <taxon>Bacilli</taxon>
        <taxon>Bacillales</taxon>
        <taxon>Alicyclobacillaceae</taxon>
        <taxon>Tumebacillus</taxon>
    </lineage>
</organism>
<evidence type="ECO:0000313" key="8">
    <source>
        <dbReference type="EMBL" id="ASS74573.1"/>
    </source>
</evidence>
<dbReference type="Proteomes" id="UP000214688">
    <property type="component" value="Chromosome"/>
</dbReference>
<evidence type="ECO:0000256" key="6">
    <source>
        <dbReference type="PROSITE-ProRule" id="PRU00339"/>
    </source>
</evidence>
<evidence type="ECO:0000256" key="1">
    <source>
        <dbReference type="ARBA" id="ARBA00004496"/>
    </source>
</evidence>
<comment type="subcellular location">
    <subcellularLocation>
        <location evidence="1">Cytoplasm</location>
    </subcellularLocation>
</comment>
<dbReference type="SMART" id="SM00530">
    <property type="entry name" value="HTH_XRE"/>
    <property type="match status" value="1"/>
</dbReference>
<protein>
    <recommendedName>
        <fullName evidence="7">HTH cro/C1-type domain-containing protein</fullName>
    </recommendedName>
</protein>
<reference evidence="8 9" key="1">
    <citation type="journal article" date="2015" name="Int. J. Syst. Evol. Microbiol.">
        <title>Tumebacillus algifaecis sp. nov., isolated from decomposing algal scum.</title>
        <authorList>
            <person name="Wu Y.F."/>
            <person name="Zhang B."/>
            <person name="Xing P."/>
            <person name="Wu Q.L."/>
            <person name="Liu S.J."/>
        </authorList>
    </citation>
    <scope>NUCLEOTIDE SEQUENCE [LARGE SCALE GENOMIC DNA]</scope>
    <source>
        <strain evidence="8 9">THMBR28</strain>
    </source>
</reference>
<dbReference type="PANTHER" id="PTHR46630:SF1">
    <property type="entry name" value="TETRATRICOPEPTIDE REPEAT PROTEIN 29"/>
    <property type="match status" value="1"/>
</dbReference>
<name>A0A223CZL2_9BACL</name>
<dbReference type="SMART" id="SM00028">
    <property type="entry name" value="TPR"/>
    <property type="match status" value="5"/>
</dbReference>
<sequence length="439" mass="50906">METTKKGELTLNRSSLGQRVRETRLKKGITQIELASGLCTPSLISQIESDRARPSYKTLVALAARLDVPLEQLLNGVNFDLESSSKYKMAKSMVRAREYQPAIPLLNDLLEIQQRRIPKEGLFLELVQCHIELGNALEAESLLNQLYQICNTERNNHLLAEVLYYLGKVAELKNDYPIALFHTNRAWEELQTIEEIDTDLQAKVLMQLATLHERIGKVAESAKLYERALLLHQHNGEERGKTYLRLAEVYDRQKKYEQAQEYAVKATVHLEEQSTKEHMQEMQRRLLMLQRDSSDWNKSVPIILSIAEQYEQNGKKQKAGEVYADLALNCLDNHEYDEAWAYAEKARMALPDTDSTMGQVHRVLSFVYFRREDKKKGKKHLENAVKIFEQHGKIAELEAVMLHMCRFLNDKGDHQEAYERMEAFHHYLINQLEQRGIIL</sequence>
<dbReference type="InterPro" id="IPR019734">
    <property type="entry name" value="TPR_rpt"/>
</dbReference>
<evidence type="ECO:0000256" key="3">
    <source>
        <dbReference type="ARBA" id="ARBA00022737"/>
    </source>
</evidence>
<dbReference type="SUPFAM" id="SSF48452">
    <property type="entry name" value="TPR-like"/>
    <property type="match status" value="2"/>
</dbReference>